<evidence type="ECO:0000256" key="7">
    <source>
        <dbReference type="ARBA" id="ARBA00035898"/>
    </source>
</evidence>
<evidence type="ECO:0000256" key="3">
    <source>
        <dbReference type="ARBA" id="ARBA00022741"/>
    </source>
</evidence>
<dbReference type="InterPro" id="IPR037051">
    <property type="entry name" value="4-carb_acid_sugar_kinase_N_sf"/>
</dbReference>
<evidence type="ECO:0000259" key="13">
    <source>
        <dbReference type="Pfam" id="PF07005"/>
    </source>
</evidence>
<organism evidence="15 16">
    <name type="scientific">Bosea psychrotolerans</name>
    <dbReference type="NCBI Taxonomy" id="1871628"/>
    <lineage>
        <taxon>Bacteria</taxon>
        <taxon>Pseudomonadati</taxon>
        <taxon>Pseudomonadota</taxon>
        <taxon>Alphaproteobacteria</taxon>
        <taxon>Hyphomicrobiales</taxon>
        <taxon>Boseaceae</taxon>
        <taxon>Bosea</taxon>
    </lineage>
</organism>
<dbReference type="GO" id="GO:0005524">
    <property type="term" value="F:ATP binding"/>
    <property type="evidence" value="ECO:0007669"/>
    <property type="project" value="UniProtKB-KW"/>
</dbReference>
<evidence type="ECO:0000256" key="8">
    <source>
        <dbReference type="ARBA" id="ARBA00036346"/>
    </source>
</evidence>
<dbReference type="Gene3D" id="3.40.980.20">
    <property type="entry name" value="Four-carbon acid sugar kinase, nucleotide binding domain"/>
    <property type="match status" value="1"/>
</dbReference>
<feature type="domain" description="Four-carbon acid sugar kinase nucleotide binding" evidence="14">
    <location>
        <begin position="254"/>
        <end position="409"/>
    </location>
</feature>
<dbReference type="GO" id="GO:0016301">
    <property type="term" value="F:kinase activity"/>
    <property type="evidence" value="ECO:0007669"/>
    <property type="project" value="UniProtKB-KW"/>
</dbReference>
<comment type="catalytic activity">
    <reaction evidence="7">
        <text>3-dehydro-L-erythronate + ATP = 3-dehydro-4-O-phospho-L-erythronate + ADP + H(+)</text>
        <dbReference type="Rhea" id="RHEA:52552"/>
        <dbReference type="ChEBI" id="CHEBI:15378"/>
        <dbReference type="ChEBI" id="CHEBI:30616"/>
        <dbReference type="ChEBI" id="CHEBI:136592"/>
        <dbReference type="ChEBI" id="CHEBI:136670"/>
        <dbReference type="ChEBI" id="CHEBI:456216"/>
        <dbReference type="EC" id="2.7.1.217"/>
    </reaction>
</comment>
<evidence type="ECO:0000256" key="1">
    <source>
        <dbReference type="ARBA" id="ARBA00005715"/>
    </source>
</evidence>
<dbReference type="EMBL" id="PQFZ01000023">
    <property type="protein sequence ID" value="POR46619.1"/>
    <property type="molecule type" value="Genomic_DNA"/>
</dbReference>
<dbReference type="EC" id="2.7.1.217" evidence="10"/>
<comment type="caution">
    <text evidence="15">The sequence shown here is derived from an EMBL/GenBank/DDBJ whole genome shotgun (WGS) entry which is preliminary data.</text>
</comment>
<evidence type="ECO:0000256" key="4">
    <source>
        <dbReference type="ARBA" id="ARBA00022777"/>
    </source>
</evidence>
<dbReference type="SUPFAM" id="SSF142764">
    <property type="entry name" value="YgbK-like"/>
    <property type="match status" value="1"/>
</dbReference>
<dbReference type="Gene3D" id="3.40.50.10840">
    <property type="entry name" value="Putative sugar-binding, N-terminal domain"/>
    <property type="match status" value="1"/>
</dbReference>
<evidence type="ECO:0000256" key="11">
    <source>
        <dbReference type="ARBA" id="ARBA00039461"/>
    </source>
</evidence>
<dbReference type="NCBIfam" id="NF043035">
    <property type="entry name" value="OxoTetrKin"/>
    <property type="match status" value="1"/>
</dbReference>
<protein>
    <recommendedName>
        <fullName evidence="11">3-oxo-tetronate kinase</fullName>
        <ecNumber evidence="10">2.7.1.217</ecNumber>
    </recommendedName>
    <alternativeName>
        <fullName evidence="12">3-dehydrotetronate 4-kinase</fullName>
    </alternativeName>
</protein>
<evidence type="ECO:0000313" key="16">
    <source>
        <dbReference type="Proteomes" id="UP000236919"/>
    </source>
</evidence>
<comment type="catalytic activity">
    <reaction evidence="8">
        <text>3-dehydro-D-erythronate + ATP = 3-dehydro-4-O-phospho-D-erythronate + ADP + H(+)</text>
        <dbReference type="Rhea" id="RHEA:52556"/>
        <dbReference type="ChEBI" id="CHEBI:15378"/>
        <dbReference type="ChEBI" id="CHEBI:30616"/>
        <dbReference type="ChEBI" id="CHEBI:57958"/>
        <dbReference type="ChEBI" id="CHEBI:136593"/>
        <dbReference type="ChEBI" id="CHEBI:456216"/>
        <dbReference type="EC" id="2.7.1.217"/>
    </reaction>
</comment>
<dbReference type="Proteomes" id="UP000236919">
    <property type="component" value="Unassembled WGS sequence"/>
</dbReference>
<dbReference type="InterPro" id="IPR031475">
    <property type="entry name" value="NBD_C"/>
</dbReference>
<keyword evidence="5" id="KW-0067">ATP-binding</keyword>
<keyword evidence="4" id="KW-0418">Kinase</keyword>
<keyword evidence="6" id="KW-0119">Carbohydrate metabolism</keyword>
<evidence type="ECO:0000256" key="5">
    <source>
        <dbReference type="ARBA" id="ARBA00022840"/>
    </source>
</evidence>
<evidence type="ECO:0000256" key="2">
    <source>
        <dbReference type="ARBA" id="ARBA00022679"/>
    </source>
</evidence>
<evidence type="ECO:0000256" key="12">
    <source>
        <dbReference type="ARBA" id="ARBA00041377"/>
    </source>
</evidence>
<evidence type="ECO:0000256" key="10">
    <source>
        <dbReference type="ARBA" id="ARBA00039095"/>
    </source>
</evidence>
<dbReference type="Pfam" id="PF07005">
    <property type="entry name" value="SBD_N"/>
    <property type="match status" value="1"/>
</dbReference>
<name>A0A2S4LW84_9HYPH</name>
<accession>A0A2S4LW84</accession>
<comment type="similarity">
    <text evidence="1">Belongs to the four-carbon acid sugar kinase family.</text>
</comment>
<dbReference type="Pfam" id="PF17042">
    <property type="entry name" value="NBD_C"/>
    <property type="match status" value="1"/>
</dbReference>
<gene>
    <name evidence="15" type="ORF">CYD53_12315</name>
</gene>
<evidence type="ECO:0000313" key="15">
    <source>
        <dbReference type="EMBL" id="POR46619.1"/>
    </source>
</evidence>
<proteinExistence type="inferred from homology"/>
<evidence type="ECO:0000256" key="6">
    <source>
        <dbReference type="ARBA" id="ARBA00023277"/>
    </source>
</evidence>
<dbReference type="AlphaFoldDB" id="A0A2S4LW84"/>
<evidence type="ECO:0000256" key="9">
    <source>
        <dbReference type="ARBA" id="ARBA00037335"/>
    </source>
</evidence>
<comment type="function">
    <text evidence="9">Catalyzes the ATP-dependent phosphorylation of 3-oxo-tetronate to 3-oxo-tetronate 4-phosphate.</text>
</comment>
<dbReference type="InterPro" id="IPR050007">
    <property type="entry name" value="OtnK"/>
</dbReference>
<keyword evidence="2" id="KW-0808">Transferase</keyword>
<dbReference type="RefSeq" id="WP_103720955.1">
    <property type="nucleotide sequence ID" value="NZ_PQFZ01000023.1"/>
</dbReference>
<evidence type="ECO:0000259" key="14">
    <source>
        <dbReference type="Pfam" id="PF17042"/>
    </source>
</evidence>
<dbReference type="InterPro" id="IPR010737">
    <property type="entry name" value="4-carb_acid_sugar_kinase_N"/>
</dbReference>
<dbReference type="InterPro" id="IPR042213">
    <property type="entry name" value="NBD_C_sf"/>
</dbReference>
<keyword evidence="16" id="KW-1185">Reference proteome</keyword>
<dbReference type="OrthoDB" id="191465at2"/>
<sequence>MSLVFGAVADDLTGGLELAAMVVAAGAPCAFATAPPEHLDEPAIVIGRRTRVADPALATTDIRRIGQWLRDRGARQIFFKYCATFDSTPAGNIGNCADVLRELTGSKLTAFCPSFPEAGRRVFQGHLFADDRLISESPKRHDPLTPMTDPDLVRVLQAQTPTKVGLIPHQVVRAGFDAMAEHCDRLVAAGIGFALADAAVPDDLAALAALTVDWPLMTGNSSIAAYYPALWRERALVDPGMPAPRLAPVAGPGVVLAGSCAERTRRQLEIFGGERPVLMLDLAEGDADRLVASALDWALPRLAEGPVAIATSAGPEAVAAAQARLGQRRAASLAEEVLSRLAEAFRQIGVRRFLICGGETSGAVLDRLGITSLRVGAYRAPGISQALAEGPVPLAFCLKSGKLGPEDMLLPMLASMERGEQA</sequence>
<feature type="domain" description="Four-carbon acid sugar kinase N-terminal" evidence="13">
    <location>
        <begin position="6"/>
        <end position="226"/>
    </location>
</feature>
<keyword evidence="3" id="KW-0547">Nucleotide-binding</keyword>
<reference evidence="15 16" key="1">
    <citation type="submission" date="2018-01" db="EMBL/GenBank/DDBJ databases">
        <title>Genomic Encyclopedia of Type Strains, Phase III (KMG-III): the genomes of soil and plant-associated and newly described type strains.</title>
        <authorList>
            <person name="Whitman W."/>
        </authorList>
    </citation>
    <scope>NUCLEOTIDE SEQUENCE [LARGE SCALE GENOMIC DNA]</scope>
    <source>
        <strain evidence="15 16">1131</strain>
    </source>
</reference>